<name>A0A515MKC8_9CAUD</name>
<reference evidence="2 3" key="1">
    <citation type="submission" date="2019-05" db="EMBL/GenBank/DDBJ databases">
        <authorList>
            <person name="Beaulieu J."/>
            <person name="Cox M."/>
            <person name="Nazim E."/>
            <person name="Robinson Z."/>
            <person name="Molloy S.D."/>
            <person name="Garlena R.A."/>
            <person name="Russell D.A."/>
            <person name="Pope W.H."/>
            <person name="Jacobs-Sera D."/>
            <person name="Hatfull G.F."/>
        </authorList>
    </citation>
    <scope>NUCLEOTIDE SEQUENCE [LARGE SCALE GENOMIC DNA]</scope>
</reference>
<dbReference type="EMBL" id="MK967393">
    <property type="protein sequence ID" value="QDM57127.1"/>
    <property type="molecule type" value="Genomic_DNA"/>
</dbReference>
<dbReference type="GeneID" id="55618875"/>
<evidence type="ECO:0000313" key="2">
    <source>
        <dbReference type="EMBL" id="QDM57127.1"/>
    </source>
</evidence>
<evidence type="ECO:0000256" key="1">
    <source>
        <dbReference type="SAM" id="MobiDB-lite"/>
    </source>
</evidence>
<dbReference type="RefSeq" id="YP_009848454.1">
    <property type="nucleotide sequence ID" value="NC_048784.1"/>
</dbReference>
<accession>A0A515MKC8</accession>
<feature type="compositionally biased region" description="Pro residues" evidence="1">
    <location>
        <begin position="198"/>
        <end position="216"/>
    </location>
</feature>
<feature type="compositionally biased region" description="Polar residues" evidence="1">
    <location>
        <begin position="225"/>
        <end position="235"/>
    </location>
</feature>
<gene>
    <name evidence="2" type="primary">64</name>
    <name evidence="2" type="ORF">SEA_WHACK_64</name>
</gene>
<organism evidence="2 3">
    <name type="scientific">Rhodococcus phage Whack</name>
    <dbReference type="NCBI Taxonomy" id="2591132"/>
    <lineage>
        <taxon>Viruses</taxon>
        <taxon>Duplodnaviria</taxon>
        <taxon>Heunggongvirae</taxon>
        <taxon>Uroviricota</taxon>
        <taxon>Caudoviricetes</taxon>
        <taxon>Whackvirus</taxon>
        <taxon>Whackvirus whack</taxon>
    </lineage>
</organism>
<proteinExistence type="predicted"/>
<feature type="region of interest" description="Disordered" evidence="1">
    <location>
        <begin position="170"/>
        <end position="252"/>
    </location>
</feature>
<protein>
    <submittedName>
        <fullName evidence="2">Helix-turn-helix DNA binding domain protein</fullName>
    </submittedName>
</protein>
<keyword evidence="3" id="KW-1185">Reference proteome</keyword>
<evidence type="ECO:0000313" key="3">
    <source>
        <dbReference type="Proteomes" id="UP000319882"/>
    </source>
</evidence>
<dbReference type="KEGG" id="vg:55618875"/>
<dbReference type="Proteomes" id="UP000319882">
    <property type="component" value="Segment"/>
</dbReference>
<feature type="compositionally biased region" description="Low complexity" evidence="1">
    <location>
        <begin position="180"/>
        <end position="197"/>
    </location>
</feature>
<sequence length="352" mass="38433">MAGDHARIKRDIWSSDEFLDLSGGAQHLYFILWTHPSRSFCGSLEWHPGKLASLAADLTPESVVRDGIELAQNLFIAVDLDTEEALIRSWIKHDGLYRQPNMAVAMSTARAALTSRGLRGIVVNEVSKLRTAEPTLPAWKRDQVANLLEQKAVDPADFLAGSPWAKGSVNPFGNPSRKGSVNPSINPSVSPFDNPSVNPKPNPSVNPSVSPSPSPTPNSNSLNSGYVSTEGNDASANEPPPHHCPQHVDEPTTAPCRACGDARRAREVWDRNEAHAVKRAQSSEAKRRAELIQDAIDECELCDERGYFGTTVCEHNPERVEINRRGKARVDAALAEKRAQSAKSQEASREDV</sequence>